<protein>
    <recommendedName>
        <fullName evidence="7">XPG-I domain-containing protein</fullName>
    </recommendedName>
</protein>
<organism evidence="6">
    <name type="scientific">Bionectria ochroleuca</name>
    <name type="common">Gliocladium roseum</name>
    <dbReference type="NCBI Taxonomy" id="29856"/>
    <lineage>
        <taxon>Eukaryota</taxon>
        <taxon>Fungi</taxon>
        <taxon>Dikarya</taxon>
        <taxon>Ascomycota</taxon>
        <taxon>Pezizomycotina</taxon>
        <taxon>Sordariomycetes</taxon>
        <taxon>Hypocreomycetidae</taxon>
        <taxon>Hypocreales</taxon>
        <taxon>Bionectriaceae</taxon>
        <taxon>Clonostachys</taxon>
    </lineage>
</organism>
<feature type="domain" description="XPG N-terminal" evidence="5">
    <location>
        <begin position="1"/>
        <end position="95"/>
    </location>
</feature>
<proteinExistence type="predicted"/>
<dbReference type="CDD" id="cd09870">
    <property type="entry name" value="PIN_YEN1"/>
    <property type="match status" value="1"/>
</dbReference>
<feature type="region of interest" description="Disordered" evidence="3">
    <location>
        <begin position="455"/>
        <end position="601"/>
    </location>
</feature>
<dbReference type="CDD" id="cd09906">
    <property type="entry name" value="H3TH_YEN1"/>
    <property type="match status" value="1"/>
</dbReference>
<dbReference type="SMART" id="SM00484">
    <property type="entry name" value="XPGI"/>
    <property type="match status" value="1"/>
</dbReference>
<dbReference type="InterPro" id="IPR036279">
    <property type="entry name" value="5-3_exonuclease_C_sf"/>
</dbReference>
<feature type="region of interest" description="Disordered" evidence="3">
    <location>
        <begin position="717"/>
        <end position="749"/>
    </location>
</feature>
<evidence type="ECO:0000256" key="1">
    <source>
        <dbReference type="ARBA" id="ARBA00022722"/>
    </source>
</evidence>
<dbReference type="InterPro" id="IPR006085">
    <property type="entry name" value="XPG_DNA_repair_N"/>
</dbReference>
<dbReference type="FunFam" id="3.40.50.1010:FF:000037">
    <property type="entry name" value="Rad2-like endonuclease, putative (AFU_orthologue AFUA_3G13260)"/>
    <property type="match status" value="1"/>
</dbReference>
<evidence type="ECO:0008006" key="7">
    <source>
        <dbReference type="Google" id="ProtNLM"/>
    </source>
</evidence>
<accession>A0A0B7K119</accession>
<evidence type="ECO:0000313" key="6">
    <source>
        <dbReference type="EMBL" id="CEO48605.1"/>
    </source>
</evidence>
<evidence type="ECO:0000256" key="3">
    <source>
        <dbReference type="SAM" id="MobiDB-lite"/>
    </source>
</evidence>
<dbReference type="Pfam" id="PF00867">
    <property type="entry name" value="XPG_I"/>
    <property type="match status" value="1"/>
</dbReference>
<keyword evidence="1" id="KW-0540">Nuclease</keyword>
<dbReference type="Pfam" id="PF00752">
    <property type="entry name" value="XPG_N"/>
    <property type="match status" value="1"/>
</dbReference>
<feature type="domain" description="XPG-I" evidence="4">
    <location>
        <begin position="108"/>
        <end position="184"/>
    </location>
</feature>
<evidence type="ECO:0000256" key="2">
    <source>
        <dbReference type="ARBA" id="ARBA00022801"/>
    </source>
</evidence>
<dbReference type="SMART" id="SM00485">
    <property type="entry name" value="XPGN"/>
    <property type="match status" value="1"/>
</dbReference>
<name>A0A0B7K119_BIOOC</name>
<gene>
    <name evidence="6" type="ORF">BN869_000004662_1</name>
</gene>
<dbReference type="Gene3D" id="1.10.150.20">
    <property type="entry name" value="5' to 3' exonuclease, C-terminal subdomain"/>
    <property type="match status" value="1"/>
</dbReference>
<dbReference type="Pfam" id="PF18380">
    <property type="entry name" value="GEN1_C"/>
    <property type="match status" value="1"/>
</dbReference>
<dbReference type="PANTHER" id="PTHR11081:SF75">
    <property type="entry name" value="ENDONUCLEASE, PUTATIVE (AFU_ORTHOLOGUE AFUA_3G13260)-RELATED"/>
    <property type="match status" value="1"/>
</dbReference>
<dbReference type="PANTHER" id="PTHR11081">
    <property type="entry name" value="FLAP ENDONUCLEASE FAMILY MEMBER"/>
    <property type="match status" value="1"/>
</dbReference>
<dbReference type="AlphaFoldDB" id="A0A0B7K119"/>
<dbReference type="GO" id="GO:0017108">
    <property type="term" value="F:5'-flap endonuclease activity"/>
    <property type="evidence" value="ECO:0007669"/>
    <property type="project" value="TreeGrafter"/>
</dbReference>
<dbReference type="InterPro" id="IPR006086">
    <property type="entry name" value="XPG-I_dom"/>
</dbReference>
<keyword evidence="2" id="KW-0378">Hydrolase</keyword>
<evidence type="ECO:0000259" key="5">
    <source>
        <dbReference type="SMART" id="SM00485"/>
    </source>
</evidence>
<evidence type="ECO:0000259" key="4">
    <source>
        <dbReference type="SMART" id="SM00484"/>
    </source>
</evidence>
<dbReference type="InterPro" id="IPR029060">
    <property type="entry name" value="PIN-like_dom_sf"/>
</dbReference>
<dbReference type="GO" id="GO:0008821">
    <property type="term" value="F:crossover junction DNA endonuclease activity"/>
    <property type="evidence" value="ECO:0007669"/>
    <property type="project" value="InterPro"/>
</dbReference>
<dbReference type="InterPro" id="IPR006084">
    <property type="entry name" value="XPG/Rad2"/>
</dbReference>
<sequence length="804" mass="87991">MGIKGIYAQLGQADRVALAKLAAESYRESGRPLRLAIDFAIWQYQTQAAQGGHNPAIRTLFYRLVRLKATTINPVFVFDGPEKPRFKRNKRSGRGNGVATAQAKKLMRLFGFATHDAPGEAEAECALLQKRGIVDAVLSEDVDTIMFGCTKTLRNWSGESKGTTAPTHVTLYDVHDMKLADLGLNREGMVLVALMSGGDYLPDGIPGCGVKVACEAAKAGFGASICRLKASDTEAIQVWREELIHELKTNDSKHFRTKHKALSIPDDFPNLEVLGYYTHPVVSPAAELEKVKKKLAKPGDFHLEELREFTRDEFGWDFRIGALKFIRVLGNALLVHKLQNMQPEAQNLVKKVSGRRTHFSADAEPELRVAYVPAEVVPIDLSAEVDEIISYSRDGLATNSDDEFETPTGAEMTAQAAALNVYDVQKPELAWVLEEFTSRAVPAAVKAWQDDEEAKAARKASKTKKSSKPKRTKSGGMPQGALDKFVQVKKQAPGTVASKKSTPDMEYTPEPVADLEPATRLPPVRDLRQKPSPLSAPSKQPSSTKTSSTADKRKVTRSQLTPTRTPKFKTFPETIDLLSSPIPTEPSARASPTTGSWARPVGHTEVSNPICSGITDNPVSQGVKIPAQATKIKRTKQSQISTALTKTTSLKQSSMTMYTTQQTMTEKGQLKRGNSSGVSVQDATKLASLDGDESWLLENDFPTLASLMAMPPQQLKTTRSPDIQMGSPQSSAMEDTLLDSQSQGTDKPLASVTGATKFWKDLELDDSDWDEFEPQKTSYSYGRGVTLKVARHSNVSVVDLTQED</sequence>
<dbReference type="EMBL" id="CDPU01000011">
    <property type="protein sequence ID" value="CEO48605.1"/>
    <property type="molecule type" value="Genomic_DNA"/>
</dbReference>
<dbReference type="InterPro" id="IPR037316">
    <property type="entry name" value="Yen1_H3TH"/>
</dbReference>
<feature type="compositionally biased region" description="Polar residues" evidence="3">
    <location>
        <begin position="717"/>
        <end position="745"/>
    </location>
</feature>
<dbReference type="GO" id="GO:0006281">
    <property type="term" value="P:DNA repair"/>
    <property type="evidence" value="ECO:0007669"/>
    <property type="project" value="UniProtKB-ARBA"/>
</dbReference>
<reference evidence="6" key="1">
    <citation type="submission" date="2015-01" db="EMBL/GenBank/DDBJ databases">
        <authorList>
            <person name="Durling Mikael"/>
        </authorList>
    </citation>
    <scope>NUCLEOTIDE SEQUENCE</scope>
</reference>
<dbReference type="PRINTS" id="PR00853">
    <property type="entry name" value="XPGRADSUPER"/>
</dbReference>
<dbReference type="SUPFAM" id="SSF88723">
    <property type="entry name" value="PIN domain-like"/>
    <property type="match status" value="1"/>
</dbReference>
<dbReference type="InterPro" id="IPR041177">
    <property type="entry name" value="GEN1_C"/>
</dbReference>
<feature type="compositionally biased region" description="Low complexity" evidence="3">
    <location>
        <begin position="561"/>
        <end position="574"/>
    </location>
</feature>
<feature type="compositionally biased region" description="Low complexity" evidence="3">
    <location>
        <begin position="535"/>
        <end position="549"/>
    </location>
</feature>
<dbReference type="Gene3D" id="3.40.50.1010">
    <property type="entry name" value="5'-nuclease"/>
    <property type="match status" value="2"/>
</dbReference>
<feature type="compositionally biased region" description="Basic residues" evidence="3">
    <location>
        <begin position="457"/>
        <end position="473"/>
    </location>
</feature>
<dbReference type="SUPFAM" id="SSF47807">
    <property type="entry name" value="5' to 3' exonuclease, C-terminal subdomain"/>
    <property type="match status" value="1"/>
</dbReference>